<name>A0A194PHM2_PAPXU</name>
<dbReference type="EMBL" id="KQ459604">
    <property type="protein sequence ID" value="KPI92548.1"/>
    <property type="molecule type" value="Genomic_DNA"/>
</dbReference>
<reference evidence="1 2" key="1">
    <citation type="journal article" date="2015" name="Nat. Commun.">
        <title>Outbred genome sequencing and CRISPR/Cas9 gene editing in butterflies.</title>
        <authorList>
            <person name="Li X."/>
            <person name="Fan D."/>
            <person name="Zhang W."/>
            <person name="Liu G."/>
            <person name="Zhang L."/>
            <person name="Zhao L."/>
            <person name="Fang X."/>
            <person name="Chen L."/>
            <person name="Dong Y."/>
            <person name="Chen Y."/>
            <person name="Ding Y."/>
            <person name="Zhao R."/>
            <person name="Feng M."/>
            <person name="Zhu Y."/>
            <person name="Feng Y."/>
            <person name="Jiang X."/>
            <person name="Zhu D."/>
            <person name="Xiang H."/>
            <person name="Feng X."/>
            <person name="Li S."/>
            <person name="Wang J."/>
            <person name="Zhang G."/>
            <person name="Kronforst M.R."/>
            <person name="Wang W."/>
        </authorList>
    </citation>
    <scope>NUCLEOTIDE SEQUENCE [LARGE SCALE GENOMIC DNA]</scope>
    <source>
        <strain evidence="1">Ya'a_city_454_Px</strain>
        <tissue evidence="1">Whole body</tissue>
    </source>
</reference>
<proteinExistence type="predicted"/>
<protein>
    <submittedName>
        <fullName evidence="1">Uncharacterized protein</fullName>
    </submittedName>
</protein>
<dbReference type="AlphaFoldDB" id="A0A194PHM2"/>
<evidence type="ECO:0000313" key="2">
    <source>
        <dbReference type="Proteomes" id="UP000053268"/>
    </source>
</evidence>
<evidence type="ECO:0000313" key="1">
    <source>
        <dbReference type="EMBL" id="KPI92548.1"/>
    </source>
</evidence>
<organism evidence="1 2">
    <name type="scientific">Papilio xuthus</name>
    <name type="common">Asian swallowtail butterfly</name>
    <dbReference type="NCBI Taxonomy" id="66420"/>
    <lineage>
        <taxon>Eukaryota</taxon>
        <taxon>Metazoa</taxon>
        <taxon>Ecdysozoa</taxon>
        <taxon>Arthropoda</taxon>
        <taxon>Hexapoda</taxon>
        <taxon>Insecta</taxon>
        <taxon>Pterygota</taxon>
        <taxon>Neoptera</taxon>
        <taxon>Endopterygota</taxon>
        <taxon>Lepidoptera</taxon>
        <taxon>Glossata</taxon>
        <taxon>Ditrysia</taxon>
        <taxon>Papilionoidea</taxon>
        <taxon>Papilionidae</taxon>
        <taxon>Papilioninae</taxon>
        <taxon>Papilio</taxon>
    </lineage>
</organism>
<gene>
    <name evidence="1" type="ORF">RR46_13769</name>
</gene>
<dbReference type="Proteomes" id="UP000053268">
    <property type="component" value="Unassembled WGS sequence"/>
</dbReference>
<keyword evidence="2" id="KW-1185">Reference proteome</keyword>
<sequence>MQSIIGSPLTTAAARTRAPARTLAHGTSSRQGKIFTHDTDKHTVLIIQYSSSCEGKNKAEEVVALHSKQCIRCIKRCFAIPIPDNLDSILAFTSSKVDVREFGRILRRNAPSSRKR</sequence>
<accession>A0A194PHM2</accession>